<sequence>MKKIITFFLFLFTMTGFSQNITLKGKITDDTNIPLEAATIYLTTVKDSSMVDYTISNKNGSWEIKTRKLTKPVYLKVSFTGMVDYKQEILILEEDRDFGTIKLADKSTELNEVVIESEIPPIRIKSDTLEFNAASFKVRPDANVETLLKQLPGVDIDEEGKITVNGKTVNQILVNGKPFFDKDGKIALKNLPAEIINKVQVTDAKTKKEELSGEKATGDNASINLTIDEDKNKGFFGRFLGGYGSDKRYESSALMNYFNGSKRISLLASSNNINSSGFSMDDIFGSMGGGRNMPLYASDSGNFYINGMSFGGSGITRSNIFGLTYSDKWFKKLDPNMNYFYTSADSENKNRNRSETFLPNDDKPGEPVNPLGRKIITESTSSTNDFKYAHNFSTEFEFKIDSTSTIYFAPKLVKANAKTTSTSRSMTSDQDNKLLNNSEGSSFNERDNSAFNTELVYNKSLNKRGRFFNVTMSTENKIDDGTQYSKSDTYFYEDKDGDGNIETRADLRNQQLKNRISSDLYNGELEFYEPIADSLGVKIGVKYEKQRSSNNRDGFNFNETTGGFTDVSELLTNYVSSDANTFNPYAGITIEKKKYSFSFSGGTSIINFKNYGSYMGSNYSLNKNYMLPVAEASFRLKIKKTQSLYTGYNFSTNLAQANQLLPIEDLSSPLYTTIGNENLNPEKTHRIFFSFNNYDFATRSGFYLYGNVRFTEDKITTFTAIDASAKQTTTYGNLNGTMDTWLSASWNKQIKTESGHTYKFDLALSTAFTLNKGITNGQLYESKEYDFNPKAGFTYQYGELLTINPIYSFRYTKIDYSNYVISSTSNYVHKVGVQTTSYWPKKIVIGNDFNYTYNSNLGSGFKKDFFLWNTSVGYNFLNDKLMFKVKVYDLLNQNLGTSRYISATGIYDSENTVLKRYVMFSLTMKLDKFGTKKKEENQYRFWSF</sequence>
<gene>
    <name evidence="4" type="ORF">EPI11_02445</name>
</gene>
<evidence type="ECO:0000259" key="3">
    <source>
        <dbReference type="Pfam" id="PF14905"/>
    </source>
</evidence>
<feature type="chain" id="PRO_5018675882" evidence="2">
    <location>
        <begin position="19"/>
        <end position="944"/>
    </location>
</feature>
<feature type="compositionally biased region" description="Polar residues" evidence="1">
    <location>
        <begin position="419"/>
        <end position="443"/>
    </location>
</feature>
<dbReference type="InterPro" id="IPR041700">
    <property type="entry name" value="OMP_b-brl_3"/>
</dbReference>
<feature type="domain" description="Outer membrane protein beta-barrel" evidence="3">
    <location>
        <begin position="471"/>
        <end position="923"/>
    </location>
</feature>
<feature type="compositionally biased region" description="Basic and acidic residues" evidence="1">
    <location>
        <begin position="350"/>
        <end position="365"/>
    </location>
</feature>
<name>A0A3S3R2M4_9FLAO</name>
<dbReference type="OrthoDB" id="1682379at2"/>
<feature type="signal peptide" evidence="2">
    <location>
        <begin position="1"/>
        <end position="18"/>
    </location>
</feature>
<dbReference type="Pfam" id="PF14905">
    <property type="entry name" value="OMP_b-brl_3"/>
    <property type="match status" value="1"/>
</dbReference>
<evidence type="ECO:0000256" key="2">
    <source>
        <dbReference type="SAM" id="SignalP"/>
    </source>
</evidence>
<evidence type="ECO:0000313" key="4">
    <source>
        <dbReference type="EMBL" id="RWX03813.1"/>
    </source>
</evidence>
<protein>
    <submittedName>
        <fullName evidence="4">TonB-dependent receptor</fullName>
    </submittedName>
</protein>
<evidence type="ECO:0000313" key="5">
    <source>
        <dbReference type="Proteomes" id="UP000287527"/>
    </source>
</evidence>
<keyword evidence="5" id="KW-1185">Reference proteome</keyword>
<dbReference type="EMBL" id="SBII01000001">
    <property type="protein sequence ID" value="RWX03813.1"/>
    <property type="molecule type" value="Genomic_DNA"/>
</dbReference>
<feature type="region of interest" description="Disordered" evidence="1">
    <location>
        <begin position="419"/>
        <end position="446"/>
    </location>
</feature>
<reference evidence="4 5" key="1">
    <citation type="submission" date="2019-01" db="EMBL/GenBank/DDBJ databases">
        <title>Flavobacterium sp. nov.,isolated from freshwater.</title>
        <authorList>
            <person name="Zhang R."/>
            <person name="Du Z.-J."/>
        </authorList>
    </citation>
    <scope>NUCLEOTIDE SEQUENCE [LARGE SCALE GENOMIC DNA]</scope>
    <source>
        <strain evidence="4 5">1E403</strain>
    </source>
</reference>
<dbReference type="SUPFAM" id="SSF56935">
    <property type="entry name" value="Porins"/>
    <property type="match status" value="1"/>
</dbReference>
<accession>A0A3S3R2M4</accession>
<dbReference type="InterPro" id="IPR008969">
    <property type="entry name" value="CarboxyPept-like_regulatory"/>
</dbReference>
<dbReference type="SUPFAM" id="SSF49464">
    <property type="entry name" value="Carboxypeptidase regulatory domain-like"/>
    <property type="match status" value="1"/>
</dbReference>
<keyword evidence="2" id="KW-0732">Signal</keyword>
<dbReference type="AlphaFoldDB" id="A0A3S3R2M4"/>
<keyword evidence="4" id="KW-0675">Receptor</keyword>
<comment type="caution">
    <text evidence="4">The sequence shown here is derived from an EMBL/GenBank/DDBJ whole genome shotgun (WGS) entry which is preliminary data.</text>
</comment>
<dbReference type="Proteomes" id="UP000287527">
    <property type="component" value="Unassembled WGS sequence"/>
</dbReference>
<evidence type="ECO:0000256" key="1">
    <source>
        <dbReference type="SAM" id="MobiDB-lite"/>
    </source>
</evidence>
<dbReference type="RefSeq" id="WP_128388367.1">
    <property type="nucleotide sequence ID" value="NZ_SBII01000001.1"/>
</dbReference>
<proteinExistence type="predicted"/>
<dbReference type="Pfam" id="PF13715">
    <property type="entry name" value="CarbopepD_reg_2"/>
    <property type="match status" value="1"/>
</dbReference>
<feature type="region of interest" description="Disordered" evidence="1">
    <location>
        <begin position="350"/>
        <end position="371"/>
    </location>
</feature>
<organism evidence="4 5">
    <name type="scientific">Flavobacterium cerinum</name>
    <dbReference type="NCBI Taxonomy" id="2502784"/>
    <lineage>
        <taxon>Bacteria</taxon>
        <taxon>Pseudomonadati</taxon>
        <taxon>Bacteroidota</taxon>
        <taxon>Flavobacteriia</taxon>
        <taxon>Flavobacteriales</taxon>
        <taxon>Flavobacteriaceae</taxon>
        <taxon>Flavobacterium</taxon>
    </lineage>
</organism>